<dbReference type="AlphaFoldDB" id="A0A0P0Z179"/>
<dbReference type="SMART" id="SM00062">
    <property type="entry name" value="PBPb"/>
    <property type="match status" value="1"/>
</dbReference>
<evidence type="ECO:0000256" key="1">
    <source>
        <dbReference type="ARBA" id="ARBA00022729"/>
    </source>
</evidence>
<keyword evidence="1 2" id="KW-0732">Signal</keyword>
<dbReference type="PANTHER" id="PTHR35936">
    <property type="entry name" value="MEMBRANE-BOUND LYTIC MUREIN TRANSGLYCOSYLASE F"/>
    <property type="match status" value="1"/>
</dbReference>
<evidence type="ECO:0000313" key="4">
    <source>
        <dbReference type="EMBL" id="BAT27676.1"/>
    </source>
</evidence>
<dbReference type="RefSeq" id="WP_062226711.1">
    <property type="nucleotide sequence ID" value="NZ_BBWR01000003.1"/>
</dbReference>
<dbReference type="InterPro" id="IPR001638">
    <property type="entry name" value="Solute-binding_3/MltF_N"/>
</dbReference>
<sequence length="264" mass="28100">MKLKSLTTIAAVLATLAAGIAPAAADALADIMAAKKIRVATDMAIPPSGMLDADLQPTGSDVETAKLLAADWGLELEFIQTTGATRIPNLQTNKADIVISTLSVTPQRAEVIDFSTPYAALQSVVGAPKASTIASWDDVRGQAITVTRGTTQDTELTGLASEKGFTVTRYDDDATMVTAAVSGQAKMVATSATLVNQIGQRNPELAFEPKFVIRTFDLAIGLRKNEPELKAKLDEWVSTNLKNGKLNEIYQRFHGSPLPAEMLQ</sequence>
<reference evidence="4" key="1">
    <citation type="journal article" date="2015" name="Proc. Natl. Acad. Sci. U.S.A.">
        <title>Bacterial clade with the ribosomal RNA operon on a small plasmid rather than the chromosome.</title>
        <authorList>
            <person name="Anda M."/>
            <person name="Ohtsubo Y."/>
            <person name="Okubo T."/>
            <person name="Sugawara M."/>
            <person name="Nagata Y."/>
            <person name="Tsuda M."/>
            <person name="Minamisawa K."/>
            <person name="Mitsui H."/>
        </authorList>
    </citation>
    <scope>NUCLEOTIDE SEQUENCE</scope>
    <source>
        <strain evidence="4">JCM 14755</strain>
    </source>
</reference>
<feature type="domain" description="Solute-binding protein family 3/N-terminal" evidence="3">
    <location>
        <begin position="36"/>
        <end position="257"/>
    </location>
</feature>
<dbReference type="SUPFAM" id="SSF53850">
    <property type="entry name" value="Periplasmic binding protein-like II"/>
    <property type="match status" value="1"/>
</dbReference>
<dbReference type="EMBL" id="LC066375">
    <property type="protein sequence ID" value="BAT27676.1"/>
    <property type="molecule type" value="Genomic_DNA"/>
</dbReference>
<accession>A0A0P0Z179</accession>
<proteinExistence type="predicted"/>
<organism evidence="4">
    <name type="scientific">Aureimonas frigidaquae</name>
    <dbReference type="NCBI Taxonomy" id="424757"/>
    <lineage>
        <taxon>Bacteria</taxon>
        <taxon>Pseudomonadati</taxon>
        <taxon>Pseudomonadota</taxon>
        <taxon>Alphaproteobacteria</taxon>
        <taxon>Hyphomicrobiales</taxon>
        <taxon>Aurantimonadaceae</taxon>
        <taxon>Aureimonas</taxon>
    </lineage>
</organism>
<feature type="chain" id="PRO_5006057984" evidence="2">
    <location>
        <begin position="24"/>
        <end position="264"/>
    </location>
</feature>
<protein>
    <submittedName>
        <fullName evidence="4">Periplasmic component of amino acid ABC-type transporter/signal transduction system</fullName>
    </submittedName>
</protein>
<name>A0A0P0Z179_9HYPH</name>
<evidence type="ECO:0000259" key="3">
    <source>
        <dbReference type="SMART" id="SM00062"/>
    </source>
</evidence>
<dbReference type="Pfam" id="PF00497">
    <property type="entry name" value="SBP_bac_3"/>
    <property type="match status" value="1"/>
</dbReference>
<dbReference type="PANTHER" id="PTHR35936:SF17">
    <property type="entry name" value="ARGININE-BINDING EXTRACELLULAR PROTEIN ARTP"/>
    <property type="match status" value="1"/>
</dbReference>
<feature type="signal peptide" evidence="2">
    <location>
        <begin position="1"/>
        <end position="23"/>
    </location>
</feature>
<dbReference type="OrthoDB" id="6192933at2"/>
<dbReference type="Gene3D" id="3.40.190.10">
    <property type="entry name" value="Periplasmic binding protein-like II"/>
    <property type="match status" value="2"/>
</dbReference>
<evidence type="ECO:0000256" key="2">
    <source>
        <dbReference type="SAM" id="SignalP"/>
    </source>
</evidence>